<evidence type="ECO:0000313" key="1">
    <source>
        <dbReference type="EMBL" id="EDM49117.1"/>
    </source>
</evidence>
<reference evidence="1 2" key="1">
    <citation type="submission" date="2007-06" db="EMBL/GenBank/DDBJ databases">
        <authorList>
            <person name="Green D."/>
            <person name="Ferriera S."/>
            <person name="Johnson J."/>
            <person name="Kravitz S."/>
            <person name="Beeson K."/>
            <person name="Sutton G."/>
            <person name="Rogers Y.-H."/>
            <person name="Friedman R."/>
            <person name="Frazier M."/>
            <person name="Venter J.C."/>
        </authorList>
    </citation>
    <scope>NUCLEOTIDE SEQUENCE [LARGE SCALE GENOMIC DNA]</scope>
    <source>
        <strain evidence="1 2">DG893</strain>
    </source>
</reference>
<gene>
    <name evidence="1" type="ORF">MDG893_06965</name>
</gene>
<dbReference type="AlphaFoldDB" id="A6EVT0"/>
<organism evidence="1 2">
    <name type="scientific">Marinobacter algicola DG893</name>
    <dbReference type="NCBI Taxonomy" id="443152"/>
    <lineage>
        <taxon>Bacteria</taxon>
        <taxon>Pseudomonadati</taxon>
        <taxon>Pseudomonadota</taxon>
        <taxon>Gammaproteobacteria</taxon>
        <taxon>Pseudomonadales</taxon>
        <taxon>Marinobacteraceae</taxon>
        <taxon>Marinobacter</taxon>
    </lineage>
</organism>
<sequence>MIMFTFLQPIIFILQQDELKAQRAWKHCFQSLFWGVIALSTTARTAFHRIIRPMYRPKFSTQKKFRWSALREF</sequence>
<dbReference type="STRING" id="443152.MDG893_06965"/>
<evidence type="ECO:0000313" key="2">
    <source>
        <dbReference type="Proteomes" id="UP000005856"/>
    </source>
</evidence>
<keyword evidence="2" id="KW-1185">Reference proteome</keyword>
<proteinExistence type="predicted"/>
<dbReference type="EMBL" id="ABCP01000002">
    <property type="protein sequence ID" value="EDM49117.1"/>
    <property type="molecule type" value="Genomic_DNA"/>
</dbReference>
<comment type="caution">
    <text evidence="1">The sequence shown here is derived from an EMBL/GenBank/DDBJ whole genome shotgun (WGS) entry which is preliminary data.</text>
</comment>
<accession>A6EVT0</accession>
<dbReference type="Proteomes" id="UP000005856">
    <property type="component" value="Unassembled WGS sequence"/>
</dbReference>
<protein>
    <submittedName>
        <fullName evidence="1">Uncharacterized protein</fullName>
    </submittedName>
</protein>
<name>A6EVT0_9GAMM</name>